<dbReference type="SMART" id="SM00321">
    <property type="entry name" value="WSC"/>
    <property type="match status" value="1"/>
</dbReference>
<evidence type="ECO:0000256" key="7">
    <source>
        <dbReference type="SAM" id="SignalP"/>
    </source>
</evidence>
<feature type="chain" id="PRO_5041423204" description="WSC domain-containing protein" evidence="7">
    <location>
        <begin position="24"/>
        <end position="370"/>
    </location>
</feature>
<feature type="signal peptide" evidence="7">
    <location>
        <begin position="1"/>
        <end position="23"/>
    </location>
</feature>
<evidence type="ECO:0000256" key="1">
    <source>
        <dbReference type="ARBA" id="ARBA00004167"/>
    </source>
</evidence>
<comment type="subcellular location">
    <subcellularLocation>
        <location evidence="1">Membrane</location>
        <topology evidence="1">Single-pass membrane protein</topology>
    </subcellularLocation>
</comment>
<evidence type="ECO:0000256" key="6">
    <source>
        <dbReference type="SAM" id="Phobius"/>
    </source>
</evidence>
<feature type="compositionally biased region" description="Polar residues" evidence="5">
    <location>
        <begin position="266"/>
        <end position="279"/>
    </location>
</feature>
<sequence length="370" mass="38853">MRLLQDAGPFWAIVALFSTLVAADPSIAMDYCASVNTAQTPSNHSIYQSDGLCHDFCVEESYALAIVQSEYCWCSNYVPDSGSQESLDNCEESCPGFPSDYCGGDGTFGYMTLEVAVSGTTTIAQSTTKAASTTSTTSKSSQTSQISATSLDTTSTTSSSSTTSISIDTTSSTTSTTEAPAVQTVTVGGTVQTVTATPTAVVGSPNTGDISAKHNGSSLSTGQAVGLAIGVVALAVIAVAGAVFWWLRRRRRQREAEAAAGGFDSQRGSSAGMMQTPKSAGTGDLPQFIFTTNSRNVGDNYDSDPLGRRRSGMLRPIDPRLDPVAAGIYSGENKSRDSINTIRDDQDYSRKVHQPGRVLRATNPDPDDDD</sequence>
<dbReference type="PANTHER" id="PTHR15549">
    <property type="entry name" value="PAIRED IMMUNOGLOBULIN-LIKE TYPE 2 RECEPTOR"/>
    <property type="match status" value="1"/>
</dbReference>
<evidence type="ECO:0000256" key="4">
    <source>
        <dbReference type="ARBA" id="ARBA00023136"/>
    </source>
</evidence>
<feature type="region of interest" description="Disordered" evidence="5">
    <location>
        <begin position="127"/>
        <end position="177"/>
    </location>
</feature>
<dbReference type="InterPro" id="IPR002889">
    <property type="entry name" value="WSC_carb-bd"/>
</dbReference>
<accession>A0AA38VJ44</accession>
<reference evidence="9" key="1">
    <citation type="submission" date="2022-07" db="EMBL/GenBank/DDBJ databases">
        <title>Fungi with potential for degradation of polypropylene.</title>
        <authorList>
            <person name="Gostincar C."/>
        </authorList>
    </citation>
    <scope>NUCLEOTIDE SEQUENCE</scope>
    <source>
        <strain evidence="9">EXF-13308</strain>
    </source>
</reference>
<keyword evidence="4 6" id="KW-0472">Membrane</keyword>
<proteinExistence type="predicted"/>
<evidence type="ECO:0000313" key="10">
    <source>
        <dbReference type="Proteomes" id="UP001174694"/>
    </source>
</evidence>
<comment type="caution">
    <text evidence="9">The sequence shown here is derived from an EMBL/GenBank/DDBJ whole genome shotgun (WGS) entry which is preliminary data.</text>
</comment>
<dbReference type="Pfam" id="PF01822">
    <property type="entry name" value="WSC"/>
    <property type="match status" value="1"/>
</dbReference>
<organism evidence="9 10">
    <name type="scientific">Pleurostoma richardsiae</name>
    <dbReference type="NCBI Taxonomy" id="41990"/>
    <lineage>
        <taxon>Eukaryota</taxon>
        <taxon>Fungi</taxon>
        <taxon>Dikarya</taxon>
        <taxon>Ascomycota</taxon>
        <taxon>Pezizomycotina</taxon>
        <taxon>Sordariomycetes</taxon>
        <taxon>Sordariomycetidae</taxon>
        <taxon>Calosphaeriales</taxon>
        <taxon>Pleurostomataceae</taxon>
        <taxon>Pleurostoma</taxon>
    </lineage>
</organism>
<gene>
    <name evidence="9" type="ORF">NKR23_g9836</name>
</gene>
<feature type="domain" description="WSC" evidence="8">
    <location>
        <begin position="26"/>
        <end position="114"/>
    </location>
</feature>
<evidence type="ECO:0000259" key="8">
    <source>
        <dbReference type="PROSITE" id="PS51212"/>
    </source>
</evidence>
<evidence type="ECO:0000256" key="5">
    <source>
        <dbReference type="SAM" id="MobiDB-lite"/>
    </source>
</evidence>
<keyword evidence="7" id="KW-0732">Signal</keyword>
<feature type="compositionally biased region" description="Basic and acidic residues" evidence="5">
    <location>
        <begin position="333"/>
        <end position="350"/>
    </location>
</feature>
<keyword evidence="10" id="KW-1185">Reference proteome</keyword>
<dbReference type="EMBL" id="JANBVO010000040">
    <property type="protein sequence ID" value="KAJ9136488.1"/>
    <property type="molecule type" value="Genomic_DNA"/>
</dbReference>
<protein>
    <recommendedName>
        <fullName evidence="8">WSC domain-containing protein</fullName>
    </recommendedName>
</protein>
<dbReference type="PANTHER" id="PTHR15549:SF31">
    <property type="entry name" value="WSC DOMAIN-CONTAINING PROTEIN"/>
    <property type="match status" value="1"/>
</dbReference>
<dbReference type="InterPro" id="IPR051694">
    <property type="entry name" value="Immunoregulatory_rcpt-like"/>
</dbReference>
<evidence type="ECO:0000256" key="2">
    <source>
        <dbReference type="ARBA" id="ARBA00022692"/>
    </source>
</evidence>
<dbReference type="GO" id="GO:0071944">
    <property type="term" value="C:cell periphery"/>
    <property type="evidence" value="ECO:0007669"/>
    <property type="project" value="UniProtKB-ARBA"/>
</dbReference>
<keyword evidence="3 6" id="KW-1133">Transmembrane helix</keyword>
<dbReference type="AlphaFoldDB" id="A0AA38VJ44"/>
<dbReference type="PROSITE" id="PS51212">
    <property type="entry name" value="WSC"/>
    <property type="match status" value="1"/>
</dbReference>
<keyword evidence="2 6" id="KW-0812">Transmembrane</keyword>
<feature type="transmembrane region" description="Helical" evidence="6">
    <location>
        <begin position="224"/>
        <end position="247"/>
    </location>
</feature>
<evidence type="ECO:0000313" key="9">
    <source>
        <dbReference type="EMBL" id="KAJ9136488.1"/>
    </source>
</evidence>
<evidence type="ECO:0000256" key="3">
    <source>
        <dbReference type="ARBA" id="ARBA00022989"/>
    </source>
</evidence>
<feature type="region of interest" description="Disordered" evidence="5">
    <location>
        <begin position="258"/>
        <end position="370"/>
    </location>
</feature>
<name>A0AA38VJ44_9PEZI</name>
<dbReference type="GO" id="GO:0016020">
    <property type="term" value="C:membrane"/>
    <property type="evidence" value="ECO:0007669"/>
    <property type="project" value="UniProtKB-SubCell"/>
</dbReference>
<dbReference type="Proteomes" id="UP001174694">
    <property type="component" value="Unassembled WGS sequence"/>
</dbReference>